<gene>
    <name evidence="3" type="ORF">BJ508DRAFT_300916</name>
</gene>
<accession>A0A3N4J169</accession>
<sequence>MYLHIIALLFSLAALSLSSAIPNSSIKRRSYLVNYTSRISTFRSLSTIAPGCLLADGTPCPENADCHLGYQIVETIYIDCQPIVLCKFQAWEGDDCTKTDNSDEVCQQNEEEIVETIAESTGWTKDVAAEKLAKMWEMDGKVTMEEVCNGEKNSTEVPVTAKPDVVAVAPPVQADKTVVETEEESKKAVANPPILAPVLKADEPEKVEKPEDGTTTVRVKMTSTIYLTPSSTATSSKPTASSTSNTAETELSDPGRGIEPGYGRASKRKPWKGGCYWNAGCLSFNSEF</sequence>
<name>A0A3N4J169_ASCIM</name>
<organism evidence="3 4">
    <name type="scientific">Ascobolus immersus RN42</name>
    <dbReference type="NCBI Taxonomy" id="1160509"/>
    <lineage>
        <taxon>Eukaryota</taxon>
        <taxon>Fungi</taxon>
        <taxon>Dikarya</taxon>
        <taxon>Ascomycota</taxon>
        <taxon>Pezizomycotina</taxon>
        <taxon>Pezizomycetes</taxon>
        <taxon>Pezizales</taxon>
        <taxon>Ascobolaceae</taxon>
        <taxon>Ascobolus</taxon>
    </lineage>
</organism>
<evidence type="ECO:0000256" key="1">
    <source>
        <dbReference type="SAM" id="MobiDB-lite"/>
    </source>
</evidence>
<protein>
    <submittedName>
        <fullName evidence="3">Uncharacterized protein</fullName>
    </submittedName>
</protein>
<reference evidence="3 4" key="1">
    <citation type="journal article" date="2018" name="Nat. Ecol. Evol.">
        <title>Pezizomycetes genomes reveal the molecular basis of ectomycorrhizal truffle lifestyle.</title>
        <authorList>
            <person name="Murat C."/>
            <person name="Payen T."/>
            <person name="Noel B."/>
            <person name="Kuo A."/>
            <person name="Morin E."/>
            <person name="Chen J."/>
            <person name="Kohler A."/>
            <person name="Krizsan K."/>
            <person name="Balestrini R."/>
            <person name="Da Silva C."/>
            <person name="Montanini B."/>
            <person name="Hainaut M."/>
            <person name="Levati E."/>
            <person name="Barry K.W."/>
            <person name="Belfiori B."/>
            <person name="Cichocki N."/>
            <person name="Clum A."/>
            <person name="Dockter R.B."/>
            <person name="Fauchery L."/>
            <person name="Guy J."/>
            <person name="Iotti M."/>
            <person name="Le Tacon F."/>
            <person name="Lindquist E.A."/>
            <person name="Lipzen A."/>
            <person name="Malagnac F."/>
            <person name="Mello A."/>
            <person name="Molinier V."/>
            <person name="Miyauchi S."/>
            <person name="Poulain J."/>
            <person name="Riccioni C."/>
            <person name="Rubini A."/>
            <person name="Sitrit Y."/>
            <person name="Splivallo R."/>
            <person name="Traeger S."/>
            <person name="Wang M."/>
            <person name="Zifcakova L."/>
            <person name="Wipf D."/>
            <person name="Zambonelli A."/>
            <person name="Paolocci F."/>
            <person name="Nowrousian M."/>
            <person name="Ottonello S."/>
            <person name="Baldrian P."/>
            <person name="Spatafora J.W."/>
            <person name="Henrissat B."/>
            <person name="Nagy L.G."/>
            <person name="Aury J.M."/>
            <person name="Wincker P."/>
            <person name="Grigoriev I.V."/>
            <person name="Bonfante P."/>
            <person name="Martin F.M."/>
        </authorList>
    </citation>
    <scope>NUCLEOTIDE SEQUENCE [LARGE SCALE GENOMIC DNA]</scope>
    <source>
        <strain evidence="3 4">RN42</strain>
    </source>
</reference>
<evidence type="ECO:0000256" key="2">
    <source>
        <dbReference type="SAM" id="SignalP"/>
    </source>
</evidence>
<dbReference type="EMBL" id="ML119646">
    <property type="protein sequence ID" value="RPA87674.1"/>
    <property type="molecule type" value="Genomic_DNA"/>
</dbReference>
<feature type="region of interest" description="Disordered" evidence="1">
    <location>
        <begin position="228"/>
        <end position="268"/>
    </location>
</feature>
<evidence type="ECO:0000313" key="3">
    <source>
        <dbReference type="EMBL" id="RPA87674.1"/>
    </source>
</evidence>
<dbReference type="AlphaFoldDB" id="A0A3N4J169"/>
<proteinExistence type="predicted"/>
<keyword evidence="2" id="KW-0732">Signal</keyword>
<feature type="signal peptide" evidence="2">
    <location>
        <begin position="1"/>
        <end position="20"/>
    </location>
</feature>
<feature type="chain" id="PRO_5018106224" evidence="2">
    <location>
        <begin position="21"/>
        <end position="288"/>
    </location>
</feature>
<keyword evidence="4" id="KW-1185">Reference proteome</keyword>
<dbReference type="Proteomes" id="UP000275078">
    <property type="component" value="Unassembled WGS sequence"/>
</dbReference>
<evidence type="ECO:0000313" key="4">
    <source>
        <dbReference type="Proteomes" id="UP000275078"/>
    </source>
</evidence>
<feature type="compositionally biased region" description="Low complexity" evidence="1">
    <location>
        <begin position="228"/>
        <end position="249"/>
    </location>
</feature>